<dbReference type="RefSeq" id="WP_052674494.1">
    <property type="nucleotide sequence ID" value="NZ_JYIT01000086.1"/>
</dbReference>
<gene>
    <name evidence="2" type="ORF">RL72_03560</name>
</gene>
<accession>A0A0F0K8J3</accession>
<dbReference type="OrthoDB" id="3825761at2"/>
<dbReference type="EMBL" id="JYIT01000086">
    <property type="protein sequence ID" value="KJL17317.1"/>
    <property type="molecule type" value="Genomic_DNA"/>
</dbReference>
<name>A0A0F0K8J3_9MICO</name>
<feature type="transmembrane region" description="Helical" evidence="1">
    <location>
        <begin position="115"/>
        <end position="138"/>
    </location>
</feature>
<evidence type="ECO:0000313" key="3">
    <source>
        <dbReference type="Proteomes" id="UP000033448"/>
    </source>
</evidence>
<feature type="transmembrane region" description="Helical" evidence="1">
    <location>
        <begin position="144"/>
        <end position="164"/>
    </location>
</feature>
<proteinExistence type="predicted"/>
<organism evidence="2 3">
    <name type="scientific">Microbacterium azadirachtae</name>
    <dbReference type="NCBI Taxonomy" id="582680"/>
    <lineage>
        <taxon>Bacteria</taxon>
        <taxon>Bacillati</taxon>
        <taxon>Actinomycetota</taxon>
        <taxon>Actinomycetes</taxon>
        <taxon>Micrococcales</taxon>
        <taxon>Microbacteriaceae</taxon>
        <taxon>Microbacterium</taxon>
    </lineage>
</organism>
<keyword evidence="3" id="KW-1185">Reference proteome</keyword>
<sequence length="187" mass="19581">MSSSFRQVLPAIGAGAIAGLAWAASMRGMMAQLAGPDSEFHWLGTFGFILIPGTAMGVLFGWAFARRIAGRRRGAAWLALAPFAMVADPATLPLLGAFVGAGFLFSRRSRRWVRLLAGIPSLILLIGVPVGAALLVGVGTPHGAWLTIQLGSLVWIPALAEIALQRPWGDTSADQERIDATVHSGAA</sequence>
<feature type="transmembrane region" description="Helical" evidence="1">
    <location>
        <begin position="42"/>
        <end position="65"/>
    </location>
</feature>
<evidence type="ECO:0000256" key="1">
    <source>
        <dbReference type="SAM" id="Phobius"/>
    </source>
</evidence>
<dbReference type="AlphaFoldDB" id="A0A0F0K8J3"/>
<dbReference type="Proteomes" id="UP000033448">
    <property type="component" value="Unassembled WGS sequence"/>
</dbReference>
<dbReference type="PATRIC" id="fig|582680.7.peg.3619"/>
<protein>
    <submittedName>
        <fullName evidence="2">Uncharacterized protein</fullName>
    </submittedName>
</protein>
<keyword evidence="1" id="KW-0812">Transmembrane</keyword>
<evidence type="ECO:0000313" key="2">
    <source>
        <dbReference type="EMBL" id="KJL17317.1"/>
    </source>
</evidence>
<keyword evidence="1" id="KW-1133">Transmembrane helix</keyword>
<comment type="caution">
    <text evidence="2">The sequence shown here is derived from an EMBL/GenBank/DDBJ whole genome shotgun (WGS) entry which is preliminary data.</text>
</comment>
<reference evidence="2 3" key="1">
    <citation type="submission" date="2015-02" db="EMBL/GenBank/DDBJ databases">
        <title>Draft genome sequences of ten Microbacterium spp. with emphasis on heavy metal contaminated environments.</title>
        <authorList>
            <person name="Corretto E."/>
        </authorList>
    </citation>
    <scope>NUCLEOTIDE SEQUENCE [LARGE SCALE GENOMIC DNA]</scope>
    <source>
        <strain evidence="2 3">DSM 23848</strain>
    </source>
</reference>
<keyword evidence="1" id="KW-0472">Membrane</keyword>